<evidence type="ECO:0000313" key="1">
    <source>
        <dbReference type="EMBL" id="MBM6734449.1"/>
    </source>
</evidence>
<dbReference type="Proteomes" id="UP000766986">
    <property type="component" value="Unassembled WGS sequence"/>
</dbReference>
<organism evidence="1 2">
    <name type="scientific">Mediterranea massiliensis</name>
    <dbReference type="NCBI Taxonomy" id="1841865"/>
    <lineage>
        <taxon>Bacteria</taxon>
        <taxon>Pseudomonadati</taxon>
        <taxon>Bacteroidota</taxon>
        <taxon>Bacteroidia</taxon>
        <taxon>Bacteroidales</taxon>
        <taxon>Bacteroidaceae</taxon>
        <taxon>Mediterranea</taxon>
    </lineage>
</organism>
<reference evidence="1 2" key="1">
    <citation type="journal article" date="2021" name="Sci. Rep.">
        <title>The distribution of antibiotic resistance genes in chicken gut microbiota commensals.</title>
        <authorList>
            <person name="Juricova H."/>
            <person name="Matiasovicova J."/>
            <person name="Kubasova T."/>
            <person name="Cejkova D."/>
            <person name="Rychlik I."/>
        </authorList>
    </citation>
    <scope>NUCLEOTIDE SEQUENCE [LARGE SCALE GENOMIC DNA]</scope>
    <source>
        <strain evidence="1 2">An772</strain>
    </source>
</reference>
<protein>
    <submittedName>
        <fullName evidence="1">Uncharacterized protein</fullName>
    </submittedName>
</protein>
<name>A0ABS2DYJ5_9BACT</name>
<dbReference type="EMBL" id="JACLYZ010000006">
    <property type="protein sequence ID" value="MBM6734449.1"/>
    <property type="molecule type" value="Genomic_DNA"/>
</dbReference>
<evidence type="ECO:0000313" key="2">
    <source>
        <dbReference type="Proteomes" id="UP000766986"/>
    </source>
</evidence>
<proteinExistence type="predicted"/>
<keyword evidence="2" id="KW-1185">Reference proteome</keyword>
<accession>A0ABS2DYJ5</accession>
<sequence>MKKDELKKAANDFSEREYEVGDIDKDALHKGFYHGAQWRILSVWHDASEKPVFGENIIIEIKYDNGIKDYILPLRGDHPNVITDEQGICYLLLNAKVVRWAYVKDLMPELETK</sequence>
<dbReference type="RefSeq" id="WP_205094876.1">
    <property type="nucleotide sequence ID" value="NZ_JACLYZ010000006.1"/>
</dbReference>
<comment type="caution">
    <text evidence="1">The sequence shown here is derived from an EMBL/GenBank/DDBJ whole genome shotgun (WGS) entry which is preliminary data.</text>
</comment>
<gene>
    <name evidence="1" type="ORF">H7U35_04290</name>
</gene>